<evidence type="ECO:0000256" key="3">
    <source>
        <dbReference type="ARBA" id="ARBA00022840"/>
    </source>
</evidence>
<dbReference type="GO" id="GO:0005524">
    <property type="term" value="F:ATP binding"/>
    <property type="evidence" value="ECO:0007669"/>
    <property type="project" value="UniProtKB-KW"/>
</dbReference>
<dbReference type="NCBIfam" id="NF010061">
    <property type="entry name" value="PRK13538.1"/>
    <property type="match status" value="1"/>
</dbReference>
<dbReference type="AlphaFoldDB" id="A0A975YKR4"/>
<evidence type="ECO:0000256" key="5">
    <source>
        <dbReference type="ARBA" id="ARBA00023136"/>
    </source>
</evidence>
<dbReference type="PANTHER" id="PTHR43499:SF1">
    <property type="entry name" value="ABC TRANSPORTER I FAMILY MEMBER 1"/>
    <property type="match status" value="1"/>
</dbReference>
<feature type="domain" description="ABC transporter" evidence="6">
    <location>
        <begin position="2"/>
        <end position="210"/>
    </location>
</feature>
<reference evidence="7" key="1">
    <citation type="submission" date="2021-06" db="EMBL/GenBank/DDBJ databases">
        <title>Elioraea tepida, sp. nov., a moderately thermophilic aerobic anoxygenic phototrophic bacterium isolated from an alkaline siliceous hot spring mat community in Yellowstone National Park, WY, USA.</title>
        <authorList>
            <person name="Saini M.K."/>
            <person name="Yoshida S."/>
            <person name="Sebastian A."/>
            <person name="Hirose S."/>
            <person name="Hara E."/>
            <person name="Tamaki H."/>
            <person name="Soulier N.T."/>
            <person name="Albert I."/>
            <person name="Hanada S."/>
            <person name="Bryant D.A."/>
            <person name="Tank M."/>
        </authorList>
    </citation>
    <scope>NUCLEOTIDE SEQUENCE</scope>
    <source>
        <strain evidence="7">MS-P2</strain>
    </source>
</reference>
<dbReference type="NCBIfam" id="TIGR01189">
    <property type="entry name" value="ccmA"/>
    <property type="match status" value="1"/>
</dbReference>
<dbReference type="Proteomes" id="UP000694001">
    <property type="component" value="Chromosome"/>
</dbReference>
<dbReference type="InterPro" id="IPR003593">
    <property type="entry name" value="AAA+_ATPase"/>
</dbReference>
<dbReference type="InterPro" id="IPR005895">
    <property type="entry name" value="ABC_transptr_haem_export_CcmA"/>
</dbReference>
<dbReference type="InterPro" id="IPR003439">
    <property type="entry name" value="ABC_transporter-like_ATP-bd"/>
</dbReference>
<evidence type="ECO:0000259" key="6">
    <source>
        <dbReference type="PROSITE" id="PS50893"/>
    </source>
</evidence>
<dbReference type="GO" id="GO:0016887">
    <property type="term" value="F:ATP hydrolysis activity"/>
    <property type="evidence" value="ECO:0007669"/>
    <property type="project" value="InterPro"/>
</dbReference>
<keyword evidence="8" id="KW-1185">Reference proteome</keyword>
<sequence>MLQAVDLAAERGGRTIFRAVSFTLAPGMALTLTGPNGAGKTTLLRLLAGLGRASSGRLLWEGEDALADRSRHARRLSLVGHQDALKPGFTVAETLAHEARLAGVDPAHAEAAMVAMGLSHLASAPIRILSAGQRRRVALARLPLARRRLWLLDEPTVALDHAGVAALGAVMAAHRASGGIIVASSHLPLPLPNAAQLRFNVPQREGAEAA</sequence>
<accession>A0A975YKR4</accession>
<evidence type="ECO:0000313" key="8">
    <source>
        <dbReference type="Proteomes" id="UP000694001"/>
    </source>
</evidence>
<keyword evidence="2" id="KW-0547">Nucleotide-binding</keyword>
<keyword evidence="1" id="KW-0813">Transport</keyword>
<dbReference type="GO" id="GO:0017004">
    <property type="term" value="P:cytochrome complex assembly"/>
    <property type="evidence" value="ECO:0007669"/>
    <property type="project" value="InterPro"/>
</dbReference>
<evidence type="ECO:0000256" key="1">
    <source>
        <dbReference type="ARBA" id="ARBA00022448"/>
    </source>
</evidence>
<dbReference type="PANTHER" id="PTHR43499">
    <property type="entry name" value="ABC TRANSPORTER I FAMILY MEMBER 1"/>
    <property type="match status" value="1"/>
</dbReference>
<keyword evidence="3 7" id="KW-0067">ATP-binding</keyword>
<evidence type="ECO:0000313" key="7">
    <source>
        <dbReference type="EMBL" id="QXM26049.1"/>
    </source>
</evidence>
<dbReference type="SMART" id="SM00382">
    <property type="entry name" value="AAA"/>
    <property type="match status" value="1"/>
</dbReference>
<keyword evidence="4" id="KW-1278">Translocase</keyword>
<proteinExistence type="predicted"/>
<evidence type="ECO:0000256" key="2">
    <source>
        <dbReference type="ARBA" id="ARBA00022741"/>
    </source>
</evidence>
<dbReference type="KEGG" id="elio:KO353_07640"/>
<dbReference type="PROSITE" id="PS50893">
    <property type="entry name" value="ABC_TRANSPORTER_2"/>
    <property type="match status" value="1"/>
</dbReference>
<organism evidence="7 8">
    <name type="scientific">Elioraea tepida</name>
    <dbReference type="NCBI Taxonomy" id="2843330"/>
    <lineage>
        <taxon>Bacteria</taxon>
        <taxon>Pseudomonadati</taxon>
        <taxon>Pseudomonadota</taxon>
        <taxon>Alphaproteobacteria</taxon>
        <taxon>Acetobacterales</taxon>
        <taxon>Elioraeaceae</taxon>
        <taxon>Elioraea</taxon>
    </lineage>
</organism>
<dbReference type="GO" id="GO:0022857">
    <property type="term" value="F:transmembrane transporter activity"/>
    <property type="evidence" value="ECO:0007669"/>
    <property type="project" value="InterPro"/>
</dbReference>
<evidence type="ECO:0000256" key="4">
    <source>
        <dbReference type="ARBA" id="ARBA00022967"/>
    </source>
</evidence>
<keyword evidence="5" id="KW-0472">Membrane</keyword>
<dbReference type="EMBL" id="CP076448">
    <property type="protein sequence ID" value="QXM26049.1"/>
    <property type="molecule type" value="Genomic_DNA"/>
</dbReference>
<name>A0A975YKR4_9PROT</name>
<dbReference type="RefSeq" id="WP_218287100.1">
    <property type="nucleotide sequence ID" value="NZ_CP076448.1"/>
</dbReference>
<protein>
    <submittedName>
        <fullName evidence="7">Heme ABC exporter ATP-binding protein CcmA</fullName>
    </submittedName>
</protein>
<dbReference type="Pfam" id="PF00005">
    <property type="entry name" value="ABC_tran"/>
    <property type="match status" value="1"/>
</dbReference>
<gene>
    <name evidence="7" type="primary">ccmA</name>
    <name evidence="7" type="ORF">KO353_07640</name>
</gene>